<name>A0A2T2YT95_9NOCA</name>
<evidence type="ECO:0000313" key="1">
    <source>
        <dbReference type="EMBL" id="PSR58706.1"/>
    </source>
</evidence>
<dbReference type="Pfam" id="PF15956">
    <property type="entry name" value="DUF4760"/>
    <property type="match status" value="1"/>
</dbReference>
<dbReference type="AlphaFoldDB" id="A0A2T2YT95"/>
<evidence type="ECO:0000313" key="2">
    <source>
        <dbReference type="Proteomes" id="UP000241647"/>
    </source>
</evidence>
<gene>
    <name evidence="1" type="ORF">C8259_29645</name>
</gene>
<reference evidence="1 2" key="1">
    <citation type="submission" date="2018-02" db="EMBL/GenBank/DDBJ databases">
        <title>8 Nocardia nova and 1 Nocardia cyriacigeorgica strain used for evolution to TMP-SMX.</title>
        <authorList>
            <person name="Mehta H."/>
            <person name="Weng J."/>
            <person name="Shamoo Y."/>
        </authorList>
    </citation>
    <scope>NUCLEOTIDE SEQUENCE [LARGE SCALE GENOMIC DNA]</scope>
    <source>
        <strain evidence="1 2">ATCC 33727</strain>
    </source>
</reference>
<organism evidence="1 2">
    <name type="scientific">Nocardia nova</name>
    <dbReference type="NCBI Taxonomy" id="37330"/>
    <lineage>
        <taxon>Bacteria</taxon>
        <taxon>Bacillati</taxon>
        <taxon>Actinomycetota</taxon>
        <taxon>Actinomycetes</taxon>
        <taxon>Mycobacteriales</taxon>
        <taxon>Nocardiaceae</taxon>
        <taxon>Nocardia</taxon>
    </lineage>
</organism>
<accession>A0A2T2YT95</accession>
<dbReference type="EMBL" id="PYHS01000021">
    <property type="protein sequence ID" value="PSR58706.1"/>
    <property type="molecule type" value="Genomic_DNA"/>
</dbReference>
<comment type="caution">
    <text evidence="1">The sequence shown here is derived from an EMBL/GenBank/DDBJ whole genome shotgun (WGS) entry which is preliminary data.</text>
</comment>
<dbReference type="InterPro" id="IPR031876">
    <property type="entry name" value="DUF4760"/>
</dbReference>
<dbReference type="RefSeq" id="WP_063025284.1">
    <property type="nucleotide sequence ID" value="NZ_PYHS01000021.1"/>
</dbReference>
<protein>
    <submittedName>
        <fullName evidence="1">DUF4760 domain-containing protein</fullName>
    </submittedName>
</protein>
<dbReference type="Proteomes" id="UP000241647">
    <property type="component" value="Unassembled WGS sequence"/>
</dbReference>
<sequence>MSAFLAVVPALTLLVAVAGLGRLVHETRRENRRQQQRATVTYITSTLQRQHELYAEIHQDPDFARKAAVIDSAEFHQLTSYFAHLEYLAAGVNMRIFDEEVVNRTVGGRILRACSIFRAWMDSERVRLENPAVYEELEQLAVRLRERRRQAIPSGLAAQPAELETS</sequence>
<proteinExistence type="predicted"/>